<evidence type="ECO:0000256" key="1">
    <source>
        <dbReference type="ARBA" id="ARBA00009409"/>
    </source>
</evidence>
<evidence type="ECO:0000313" key="17">
    <source>
        <dbReference type="Proteomes" id="UP001183390"/>
    </source>
</evidence>
<dbReference type="InterPro" id="IPR000214">
    <property type="entry name" value="Znf_DNA_glyclase/AP_lyase"/>
</dbReference>
<accession>A0ABU2MGR9</accession>
<keyword evidence="9" id="KW-0234">DNA repair</keyword>
<evidence type="ECO:0000256" key="3">
    <source>
        <dbReference type="ARBA" id="ARBA00022723"/>
    </source>
</evidence>
<evidence type="ECO:0000256" key="7">
    <source>
        <dbReference type="ARBA" id="ARBA00022833"/>
    </source>
</evidence>
<organism evidence="16 17">
    <name type="scientific">Nocardiopsis lambiniae</name>
    <dbReference type="NCBI Taxonomy" id="3075539"/>
    <lineage>
        <taxon>Bacteria</taxon>
        <taxon>Bacillati</taxon>
        <taxon>Actinomycetota</taxon>
        <taxon>Actinomycetes</taxon>
        <taxon>Streptosporangiales</taxon>
        <taxon>Nocardiopsidaceae</taxon>
        <taxon>Nocardiopsis</taxon>
    </lineage>
</organism>
<evidence type="ECO:0000256" key="11">
    <source>
        <dbReference type="ARBA" id="ARBA00023268"/>
    </source>
</evidence>
<proteinExistence type="inferred from homology"/>
<dbReference type="PANTHER" id="PTHR42697:SF3">
    <property type="entry name" value="ENDONUCLEASE 8 1"/>
    <property type="match status" value="1"/>
</dbReference>
<dbReference type="PROSITE" id="PS51068">
    <property type="entry name" value="FPG_CAT"/>
    <property type="match status" value="1"/>
</dbReference>
<evidence type="ECO:0000313" key="16">
    <source>
        <dbReference type="EMBL" id="MDT0331265.1"/>
    </source>
</evidence>
<name>A0ABU2MGR9_9ACTN</name>
<evidence type="ECO:0000256" key="8">
    <source>
        <dbReference type="ARBA" id="ARBA00023125"/>
    </source>
</evidence>
<evidence type="ECO:0000259" key="15">
    <source>
        <dbReference type="PROSITE" id="PS51068"/>
    </source>
</evidence>
<keyword evidence="11" id="KW-0511">Multifunctional enzyme</keyword>
<dbReference type="EMBL" id="JAVREP010000021">
    <property type="protein sequence ID" value="MDT0331265.1"/>
    <property type="molecule type" value="Genomic_DNA"/>
</dbReference>
<comment type="similarity">
    <text evidence="1">Belongs to the FPG family.</text>
</comment>
<dbReference type="InterPro" id="IPR010979">
    <property type="entry name" value="Ribosomal_uS13-like_H2TH"/>
</dbReference>
<dbReference type="SUPFAM" id="SSF46946">
    <property type="entry name" value="S13-like H2TH domain"/>
    <property type="match status" value="1"/>
</dbReference>
<dbReference type="SUPFAM" id="SSF81624">
    <property type="entry name" value="N-terminal domain of MutM-like DNA repair proteins"/>
    <property type="match status" value="1"/>
</dbReference>
<dbReference type="PANTHER" id="PTHR42697">
    <property type="entry name" value="ENDONUCLEASE 8"/>
    <property type="match status" value="1"/>
</dbReference>
<sequence length="301" mass="32521">MPEGHTLHRLAAHFDKTFGGGAVRASSPQGRFAEGAARIDGRVLTTGEAHGKHLFLGFDSGEWLRVHLGLYGAWSFGDADGERHLGAPRAEGAVRTALTHDGDGFVVPPAPVGAVRVRLITTSGWADLRGPSACEVITEEEKLAVQGRLGPDPLRSDADPERAWRVVSRSRTSIAALLMRQEVIAGIGNIYRAESLFRAGLDPMTPGRDLTRERWDALWADLTGLLRDGVRDGYIITTRPEHRPDPEARPVPRPDTLYVCYRTGEPCRVCGSPIVAGELAGRTLYHCPGCQSGRAPTRPGG</sequence>
<keyword evidence="6" id="KW-0378">Hydrolase</keyword>
<keyword evidence="8" id="KW-0238">DNA-binding</keyword>
<keyword evidence="10" id="KW-0456">Lyase</keyword>
<keyword evidence="4" id="KW-0227">DNA damage</keyword>
<keyword evidence="7" id="KW-0862">Zinc</keyword>
<evidence type="ECO:0000256" key="5">
    <source>
        <dbReference type="ARBA" id="ARBA00022771"/>
    </source>
</evidence>
<dbReference type="InterPro" id="IPR012319">
    <property type="entry name" value="FPG_cat"/>
</dbReference>
<keyword evidence="5 13" id="KW-0863">Zinc-finger</keyword>
<evidence type="ECO:0000256" key="2">
    <source>
        <dbReference type="ARBA" id="ARBA00012720"/>
    </source>
</evidence>
<dbReference type="Pfam" id="PF06831">
    <property type="entry name" value="H2TH"/>
    <property type="match status" value="1"/>
</dbReference>
<dbReference type="Gene3D" id="3.20.190.10">
    <property type="entry name" value="MutM-like, N-terminal"/>
    <property type="match status" value="1"/>
</dbReference>
<dbReference type="EC" id="4.2.99.18" evidence="2"/>
<evidence type="ECO:0000256" key="10">
    <source>
        <dbReference type="ARBA" id="ARBA00023239"/>
    </source>
</evidence>
<evidence type="ECO:0000259" key="14">
    <source>
        <dbReference type="PROSITE" id="PS51066"/>
    </source>
</evidence>
<feature type="domain" description="Formamidopyrimidine-DNA glycosylase catalytic" evidence="15">
    <location>
        <begin position="2"/>
        <end position="92"/>
    </location>
</feature>
<dbReference type="SMART" id="SM00898">
    <property type="entry name" value="Fapy_DNA_glyco"/>
    <property type="match status" value="1"/>
</dbReference>
<dbReference type="SUPFAM" id="SSF57716">
    <property type="entry name" value="Glucocorticoid receptor-like (DNA-binding domain)"/>
    <property type="match status" value="1"/>
</dbReference>
<dbReference type="SMART" id="SM01232">
    <property type="entry name" value="H2TH"/>
    <property type="match status" value="1"/>
</dbReference>
<comment type="caution">
    <text evidence="16">The sequence shown here is derived from an EMBL/GenBank/DDBJ whole genome shotgun (WGS) entry which is preliminary data.</text>
</comment>
<feature type="domain" description="FPG-type" evidence="14">
    <location>
        <begin position="258"/>
        <end position="292"/>
    </location>
</feature>
<dbReference type="Proteomes" id="UP001183390">
    <property type="component" value="Unassembled WGS sequence"/>
</dbReference>
<gene>
    <name evidence="16" type="ORF">RM479_22860</name>
</gene>
<keyword evidence="17" id="KW-1185">Reference proteome</keyword>
<dbReference type="Pfam" id="PF01149">
    <property type="entry name" value="Fapy_DNA_glyco"/>
    <property type="match status" value="1"/>
</dbReference>
<keyword evidence="3" id="KW-0479">Metal-binding</keyword>
<evidence type="ECO:0000256" key="12">
    <source>
        <dbReference type="ARBA" id="ARBA00023295"/>
    </source>
</evidence>
<dbReference type="InterPro" id="IPR015886">
    <property type="entry name" value="H2TH_FPG"/>
</dbReference>
<dbReference type="PROSITE" id="PS51066">
    <property type="entry name" value="ZF_FPG_2"/>
    <property type="match status" value="1"/>
</dbReference>
<evidence type="ECO:0000256" key="4">
    <source>
        <dbReference type="ARBA" id="ARBA00022763"/>
    </source>
</evidence>
<dbReference type="Gene3D" id="1.10.8.50">
    <property type="match status" value="1"/>
</dbReference>
<dbReference type="RefSeq" id="WP_311513807.1">
    <property type="nucleotide sequence ID" value="NZ_JAVREP010000021.1"/>
</dbReference>
<protein>
    <recommendedName>
        <fullName evidence="2">DNA-(apurinic or apyrimidinic site) lyase</fullName>
        <ecNumber evidence="2">4.2.99.18</ecNumber>
    </recommendedName>
</protein>
<dbReference type="CDD" id="cd08970">
    <property type="entry name" value="AcNei1_N"/>
    <property type="match status" value="1"/>
</dbReference>
<evidence type="ECO:0000256" key="9">
    <source>
        <dbReference type="ARBA" id="ARBA00023204"/>
    </source>
</evidence>
<dbReference type="InterPro" id="IPR035937">
    <property type="entry name" value="FPG_N"/>
</dbReference>
<evidence type="ECO:0000256" key="13">
    <source>
        <dbReference type="PROSITE-ProRule" id="PRU00391"/>
    </source>
</evidence>
<reference evidence="17" key="1">
    <citation type="submission" date="2023-07" db="EMBL/GenBank/DDBJ databases">
        <title>30 novel species of actinomycetes from the DSMZ collection.</title>
        <authorList>
            <person name="Nouioui I."/>
        </authorList>
    </citation>
    <scope>NUCLEOTIDE SEQUENCE [LARGE SCALE GENOMIC DNA]</scope>
    <source>
        <strain evidence="17">DSM 44743</strain>
    </source>
</reference>
<evidence type="ECO:0000256" key="6">
    <source>
        <dbReference type="ARBA" id="ARBA00022801"/>
    </source>
</evidence>
<keyword evidence="12" id="KW-0326">Glycosidase</keyword>